<reference evidence="1 2" key="1">
    <citation type="submission" date="2024-02" db="EMBL/GenBank/DDBJ databases">
        <title>High-quality chromosome-scale genome assembly of Pensacola bahiagrass (Paspalum notatum Flugge var. saurae).</title>
        <authorList>
            <person name="Vega J.M."/>
            <person name="Podio M."/>
            <person name="Orjuela J."/>
            <person name="Siena L.A."/>
            <person name="Pessino S.C."/>
            <person name="Combes M.C."/>
            <person name="Mariac C."/>
            <person name="Albertini E."/>
            <person name="Pupilli F."/>
            <person name="Ortiz J.P.A."/>
            <person name="Leblanc O."/>
        </authorList>
    </citation>
    <scope>NUCLEOTIDE SEQUENCE [LARGE SCALE GENOMIC DNA]</scope>
    <source>
        <strain evidence="1">R1</strain>
        <tissue evidence="1">Leaf</tissue>
    </source>
</reference>
<evidence type="ECO:0000313" key="1">
    <source>
        <dbReference type="EMBL" id="WVZ80606.1"/>
    </source>
</evidence>
<organism evidence="1 2">
    <name type="scientific">Paspalum notatum var. saurae</name>
    <dbReference type="NCBI Taxonomy" id="547442"/>
    <lineage>
        <taxon>Eukaryota</taxon>
        <taxon>Viridiplantae</taxon>
        <taxon>Streptophyta</taxon>
        <taxon>Embryophyta</taxon>
        <taxon>Tracheophyta</taxon>
        <taxon>Spermatophyta</taxon>
        <taxon>Magnoliopsida</taxon>
        <taxon>Liliopsida</taxon>
        <taxon>Poales</taxon>
        <taxon>Poaceae</taxon>
        <taxon>PACMAD clade</taxon>
        <taxon>Panicoideae</taxon>
        <taxon>Andropogonodae</taxon>
        <taxon>Paspaleae</taxon>
        <taxon>Paspalinae</taxon>
        <taxon>Paspalum</taxon>
    </lineage>
</organism>
<protein>
    <submittedName>
        <fullName evidence="1">Uncharacterized protein</fullName>
    </submittedName>
</protein>
<name>A0AAQ3X136_PASNO</name>
<sequence length="85" mass="9641">MSRQQQISWYVDQCAWCVLVSESRAARSSGLTWMEEQGPVLLGASILTFRYSNLHATEEIVNGIYSARCKKDKKNLTSTLFAHQT</sequence>
<dbReference type="EMBL" id="CP144750">
    <property type="protein sequence ID" value="WVZ80606.1"/>
    <property type="molecule type" value="Genomic_DNA"/>
</dbReference>
<keyword evidence="2" id="KW-1185">Reference proteome</keyword>
<dbReference type="Proteomes" id="UP001341281">
    <property type="component" value="Chromosome 06"/>
</dbReference>
<gene>
    <name evidence="1" type="ORF">U9M48_028066</name>
</gene>
<dbReference type="EMBL" id="CP144750">
    <property type="protein sequence ID" value="WVZ80607.1"/>
    <property type="molecule type" value="Genomic_DNA"/>
</dbReference>
<evidence type="ECO:0000313" key="2">
    <source>
        <dbReference type="Proteomes" id="UP001341281"/>
    </source>
</evidence>
<accession>A0AAQ3X136</accession>
<proteinExistence type="predicted"/>
<dbReference type="AlphaFoldDB" id="A0AAQ3X136"/>